<gene>
    <name evidence="2" type="ORF">GPECTOR_55g309</name>
</gene>
<feature type="chain" id="PRO_5007561956" description="Ankyrin repeat domain-containing protein" evidence="1">
    <location>
        <begin position="23"/>
        <end position="172"/>
    </location>
</feature>
<dbReference type="Proteomes" id="UP000075714">
    <property type="component" value="Unassembled WGS sequence"/>
</dbReference>
<dbReference type="PANTHER" id="PTHR46586:SF3">
    <property type="entry name" value="ANKYRIN REPEAT-CONTAINING PROTEIN"/>
    <property type="match status" value="1"/>
</dbReference>
<evidence type="ECO:0000256" key="1">
    <source>
        <dbReference type="SAM" id="SignalP"/>
    </source>
</evidence>
<evidence type="ECO:0008006" key="4">
    <source>
        <dbReference type="Google" id="ProtNLM"/>
    </source>
</evidence>
<dbReference type="SUPFAM" id="SSF140860">
    <property type="entry name" value="Pseudo ankyrin repeat-like"/>
    <property type="match status" value="1"/>
</dbReference>
<dbReference type="PANTHER" id="PTHR46586">
    <property type="entry name" value="ANKYRIN REPEAT-CONTAINING PROTEIN"/>
    <property type="match status" value="1"/>
</dbReference>
<accession>A0A150G6K6</accession>
<dbReference type="Gene3D" id="1.25.40.20">
    <property type="entry name" value="Ankyrin repeat-containing domain"/>
    <property type="match status" value="1"/>
</dbReference>
<feature type="signal peptide" evidence="1">
    <location>
        <begin position="1"/>
        <end position="22"/>
    </location>
</feature>
<comment type="caution">
    <text evidence="2">The sequence shown here is derived from an EMBL/GenBank/DDBJ whole genome shotgun (WGS) entry which is preliminary data.</text>
</comment>
<protein>
    <recommendedName>
        <fullName evidence="4">Ankyrin repeat domain-containing protein</fullName>
    </recommendedName>
</protein>
<dbReference type="EMBL" id="LSYV01000056">
    <property type="protein sequence ID" value="KXZ45403.1"/>
    <property type="molecule type" value="Genomic_DNA"/>
</dbReference>
<evidence type="ECO:0000313" key="2">
    <source>
        <dbReference type="EMBL" id="KXZ45403.1"/>
    </source>
</evidence>
<proteinExistence type="predicted"/>
<sequence>MAARSGHLRVLAWLVETLGAEAVGMGPALFAEAAKSGRVELLAWLRERGCGWSQAAYTLAAGAGCEEALEWLENGAPYADPCGNGDLATVLLLRRLGVPWGPAGHAMSYAAYCAPVPMLRWLLAEGFPMGDYKAARAAVAERDKKREEVLELLEGHWRAHEGAAAAVVAVPR</sequence>
<reference evidence="3" key="1">
    <citation type="journal article" date="2016" name="Nat. Commun.">
        <title>The Gonium pectorale genome demonstrates co-option of cell cycle regulation during the evolution of multicellularity.</title>
        <authorList>
            <person name="Hanschen E.R."/>
            <person name="Marriage T.N."/>
            <person name="Ferris P.J."/>
            <person name="Hamaji T."/>
            <person name="Toyoda A."/>
            <person name="Fujiyama A."/>
            <person name="Neme R."/>
            <person name="Noguchi H."/>
            <person name="Minakuchi Y."/>
            <person name="Suzuki M."/>
            <person name="Kawai-Toyooka H."/>
            <person name="Smith D.R."/>
            <person name="Sparks H."/>
            <person name="Anderson J."/>
            <person name="Bakaric R."/>
            <person name="Luria V."/>
            <person name="Karger A."/>
            <person name="Kirschner M.W."/>
            <person name="Durand P.M."/>
            <person name="Michod R.E."/>
            <person name="Nozaki H."/>
            <person name="Olson B.J."/>
        </authorList>
    </citation>
    <scope>NUCLEOTIDE SEQUENCE [LARGE SCALE GENOMIC DNA]</scope>
    <source>
        <strain evidence="3">NIES-2863</strain>
    </source>
</reference>
<dbReference type="InterPro" id="IPR052050">
    <property type="entry name" value="SecEffector_AnkRepeat"/>
</dbReference>
<evidence type="ECO:0000313" key="3">
    <source>
        <dbReference type="Proteomes" id="UP000075714"/>
    </source>
</evidence>
<dbReference type="InterPro" id="IPR036770">
    <property type="entry name" value="Ankyrin_rpt-contain_sf"/>
</dbReference>
<keyword evidence="1" id="KW-0732">Signal</keyword>
<keyword evidence="3" id="KW-1185">Reference proteome</keyword>
<name>A0A150G6K6_GONPE</name>
<organism evidence="2 3">
    <name type="scientific">Gonium pectorale</name>
    <name type="common">Green alga</name>
    <dbReference type="NCBI Taxonomy" id="33097"/>
    <lineage>
        <taxon>Eukaryota</taxon>
        <taxon>Viridiplantae</taxon>
        <taxon>Chlorophyta</taxon>
        <taxon>core chlorophytes</taxon>
        <taxon>Chlorophyceae</taxon>
        <taxon>CS clade</taxon>
        <taxon>Chlamydomonadales</taxon>
        <taxon>Volvocaceae</taxon>
        <taxon>Gonium</taxon>
    </lineage>
</organism>
<dbReference type="OrthoDB" id="63514at2759"/>
<dbReference type="AlphaFoldDB" id="A0A150G6K6"/>